<reference evidence="5" key="2">
    <citation type="submission" date="2018-10" db="UniProtKB">
        <authorList>
            <consortium name="EnsemblPlants"/>
        </authorList>
    </citation>
    <scope>IDENTIFICATION</scope>
</reference>
<dbReference type="Proteomes" id="UP000019116">
    <property type="component" value="Chromosome 2B"/>
</dbReference>
<keyword evidence="2 3" id="KW-0040">ANK repeat</keyword>
<dbReference type="EnsemblPlants" id="TraesCS2B02G051900.4">
    <property type="protein sequence ID" value="TraesCS2B02G051900.4"/>
    <property type="gene ID" value="TraesCS2B02G051900"/>
</dbReference>
<dbReference type="Gene3D" id="1.25.40.20">
    <property type="entry name" value="Ankyrin repeat-containing domain"/>
    <property type="match status" value="2"/>
</dbReference>
<protein>
    <submittedName>
        <fullName evidence="5">Uncharacterized protein</fullName>
    </submittedName>
</protein>
<dbReference type="Gramene" id="TraesCS2B02G051900.4">
    <property type="protein sequence ID" value="TraesCS2B02G051900.4"/>
    <property type="gene ID" value="TraesCS2B02G051900"/>
</dbReference>
<dbReference type="GO" id="GO:0016020">
    <property type="term" value="C:membrane"/>
    <property type="evidence" value="ECO:0000318"/>
    <property type="project" value="GO_Central"/>
</dbReference>
<dbReference type="InterPro" id="IPR002110">
    <property type="entry name" value="Ankyrin_rpt"/>
</dbReference>
<reference evidence="5" key="1">
    <citation type="submission" date="2018-08" db="EMBL/GenBank/DDBJ databases">
        <authorList>
            <person name="Rossello M."/>
        </authorList>
    </citation>
    <scope>NUCLEOTIDE SEQUENCE [LARGE SCALE GENOMIC DNA]</scope>
    <source>
        <strain evidence="5">cv. Chinese Spring</strain>
    </source>
</reference>
<keyword evidence="4" id="KW-1133">Transmembrane helix</keyword>
<evidence type="ECO:0000256" key="4">
    <source>
        <dbReference type="SAM" id="Phobius"/>
    </source>
</evidence>
<keyword evidence="6" id="KW-1185">Reference proteome</keyword>
<dbReference type="SMART" id="SM00248">
    <property type="entry name" value="ANK"/>
    <property type="match status" value="8"/>
</dbReference>
<dbReference type="Gramene" id="TraesCS2B03G0108900.4">
    <property type="protein sequence ID" value="TraesCS2B03G0108900.4.CDS"/>
    <property type="gene ID" value="TraesCS2B03G0108900"/>
</dbReference>
<accession>A0A3B6C0I2</accession>
<feature type="repeat" description="ANK" evidence="3">
    <location>
        <begin position="546"/>
        <end position="568"/>
    </location>
</feature>
<dbReference type="SUPFAM" id="SSF48403">
    <property type="entry name" value="Ankyrin repeat"/>
    <property type="match status" value="1"/>
</dbReference>
<evidence type="ECO:0000256" key="3">
    <source>
        <dbReference type="PROSITE-ProRule" id="PRU00023"/>
    </source>
</evidence>
<dbReference type="InterPro" id="IPR038765">
    <property type="entry name" value="Papain-like_cys_pep_sf"/>
</dbReference>
<dbReference type="SUPFAM" id="SSF54001">
    <property type="entry name" value="Cysteine proteinases"/>
    <property type="match status" value="1"/>
</dbReference>
<dbReference type="STRING" id="4565.A0A3B6C0I2"/>
<dbReference type="PANTHER" id="PTHR24186">
    <property type="entry name" value="PROTEIN PHOSPHATASE 1 REGULATORY SUBUNIT"/>
    <property type="match status" value="1"/>
</dbReference>
<dbReference type="Gene3D" id="3.40.395.10">
    <property type="entry name" value="Adenoviral Proteinase, Chain A"/>
    <property type="match status" value="1"/>
</dbReference>
<evidence type="ECO:0000256" key="2">
    <source>
        <dbReference type="ARBA" id="ARBA00023043"/>
    </source>
</evidence>
<sequence>MINWLSIVVSDMKREDACDFWKTMCLCWRHYVDPKWAEKSMSGHSDPKDLKKIFYESVLYNVSQSHMVFIPVFHDHQWTLYAFNMCDQKLSILDSRPDTTKGVDPTERHQETRCNICDALTVTMNYAINFRSWEYQFPKVPRQQDSYSLDSGFFVFNFMRLWDGHQLVRWFPIESTELRKDFLAYIVLCKEHLPGNKEHLPGNKEHLPGNNEHLPDNNEHLPDNSEHLPVKVLINKLPGMMMDCTIQDVASGIAAVRKGPDVETPDQEFSDFLNNCHRVTSDGDGVFHIAARFHNVGTVREMNTRAREVAGALLAAANDRGDTTLHCAAAGGSDVMVNYILDDMMPHMNQVTMTKFLSAQNLKGETCLHEAVRHGHVEIVKKLIKKDLELAEVGRLMLVQIVDNEDISPLYLATTLRRVAIVRELTERPDEQDDMYMASWKGPAGKTALHAAVVLLDKGLVKTLLNWNGGLTKQVDDESGSTPLHFLASLSFQRRERNSIVQYRYKRLHFLTYLREYLRCKPAQDSSIVKLVMGERQDSALHADFSGSVPIHIAAAHGRLDIVTKLLEECPYCESSRNASGQTFLHVAVEKEKLDIVKYVCKAKKFNKILNAEDQDGNTALHLAVIKASENAVNTTSEKIFCTLMSTTDVGLSFANKEGYTPLDLAFLSLHPEVICMKGPREWIYFDLLNSSGEFGVGGWDRLAGDLVEPDWEKESERVGKSASMLALSVLILNASFLVPFSVLNRMDKWGVDLDQLQGARAILFQTFVVFDSIAFACSIMATYFCASAGFAMLDGLARLKNLMS</sequence>
<organism evidence="5">
    <name type="scientific">Triticum aestivum</name>
    <name type="common">Wheat</name>
    <dbReference type="NCBI Taxonomy" id="4565"/>
    <lineage>
        <taxon>Eukaryota</taxon>
        <taxon>Viridiplantae</taxon>
        <taxon>Streptophyta</taxon>
        <taxon>Embryophyta</taxon>
        <taxon>Tracheophyta</taxon>
        <taxon>Spermatophyta</taxon>
        <taxon>Magnoliopsida</taxon>
        <taxon>Liliopsida</taxon>
        <taxon>Poales</taxon>
        <taxon>Poaceae</taxon>
        <taxon>BOP clade</taxon>
        <taxon>Pooideae</taxon>
        <taxon>Triticodae</taxon>
        <taxon>Triticeae</taxon>
        <taxon>Triticinae</taxon>
        <taxon>Triticum</taxon>
    </lineage>
</organism>
<dbReference type="GeneID" id="123043257"/>
<dbReference type="PANTHER" id="PTHR24186:SF50">
    <property type="entry name" value="ANKYRIN REPEAT-CONTAINING PROTEIN ITN1-LIKE ISOFORM X1"/>
    <property type="match status" value="1"/>
</dbReference>
<name>A0A3B6C0I2_WHEAT</name>
<dbReference type="SMR" id="A0A3B6C0I2"/>
<dbReference type="PROSITE" id="PS50088">
    <property type="entry name" value="ANK_REPEAT"/>
    <property type="match status" value="2"/>
</dbReference>
<feature type="transmembrane region" description="Helical" evidence="4">
    <location>
        <begin position="723"/>
        <end position="743"/>
    </location>
</feature>
<dbReference type="Pfam" id="PF12796">
    <property type="entry name" value="Ank_2"/>
    <property type="match status" value="2"/>
</dbReference>
<proteinExistence type="predicted"/>
<evidence type="ECO:0000256" key="1">
    <source>
        <dbReference type="ARBA" id="ARBA00022737"/>
    </source>
</evidence>
<dbReference type="PROSITE" id="PS50297">
    <property type="entry name" value="ANK_REP_REGION"/>
    <property type="match status" value="2"/>
</dbReference>
<feature type="repeat" description="ANK" evidence="3">
    <location>
        <begin position="363"/>
        <end position="395"/>
    </location>
</feature>
<keyword evidence="4" id="KW-0472">Membrane</keyword>
<keyword evidence="4" id="KW-0812">Transmembrane</keyword>
<dbReference type="RefSeq" id="XP_044321599.1">
    <property type="nucleotide sequence ID" value="XM_044465664.1"/>
</dbReference>
<dbReference type="AlphaFoldDB" id="A0A3B6C0I2"/>
<gene>
    <name evidence="5" type="primary">LOC123043257</name>
</gene>
<evidence type="ECO:0000313" key="5">
    <source>
        <dbReference type="EnsemblPlants" id="TraesCS2B02G051900.4"/>
    </source>
</evidence>
<keyword evidence="1" id="KW-0677">Repeat</keyword>
<feature type="transmembrane region" description="Helical" evidence="4">
    <location>
        <begin position="763"/>
        <end position="794"/>
    </location>
</feature>
<dbReference type="OrthoDB" id="1847170at2759"/>
<dbReference type="InterPro" id="IPR036770">
    <property type="entry name" value="Ankyrin_rpt-contain_sf"/>
</dbReference>
<evidence type="ECO:0000313" key="6">
    <source>
        <dbReference type="Proteomes" id="UP000019116"/>
    </source>
</evidence>